<name>A0AB35HX58_MICTH</name>
<dbReference type="RefSeq" id="WP_074904456.1">
    <property type="nucleotide sequence ID" value="NZ_FOKT01000027.1"/>
</dbReference>
<reference evidence="1" key="1">
    <citation type="submission" date="2022-11" db="EMBL/GenBank/DDBJ databases">
        <title>Chitin-degrading and fungicidal potential of chitinolytic bacterial strains from marine environment of the Pacific Ocean regions.</title>
        <authorList>
            <person name="Pentekhina I."/>
            <person name="Nedashkovskaya O."/>
            <person name="Seitkalieva A."/>
            <person name="Podvolotskaya A."/>
            <person name="Tekutyeva L."/>
            <person name="Balabanova L."/>
        </authorList>
    </citation>
    <scope>NUCLEOTIDE SEQUENCE</scope>
    <source>
        <strain evidence="1">KMM 6838</strain>
    </source>
</reference>
<evidence type="ECO:0000313" key="2">
    <source>
        <dbReference type="Proteomes" id="UP001209730"/>
    </source>
</evidence>
<dbReference type="EMBL" id="JAPHQB010000004">
    <property type="protein sequence ID" value="MCX2800795.1"/>
    <property type="molecule type" value="Genomic_DNA"/>
</dbReference>
<sequence length="115" mass="13231">MNLSYLHDWEIRGIDVDHDKKSLKISLLEPVDNKNAVLVCNEIKRFFASGMMLQNVILDVLVFEENDSSDYLEYCKKMLNLKTVSFDSRSCIMYIEPSVGIEVACYCKSINLNVL</sequence>
<dbReference type="Proteomes" id="UP001209730">
    <property type="component" value="Unassembled WGS sequence"/>
</dbReference>
<proteinExistence type="predicted"/>
<gene>
    <name evidence="1" type="ORF">OQJ68_03255</name>
</gene>
<organism evidence="1 2">
    <name type="scientific">Microbulbifer thermotolerans</name>
    <dbReference type="NCBI Taxonomy" id="252514"/>
    <lineage>
        <taxon>Bacteria</taxon>
        <taxon>Pseudomonadati</taxon>
        <taxon>Pseudomonadota</taxon>
        <taxon>Gammaproteobacteria</taxon>
        <taxon>Cellvibrionales</taxon>
        <taxon>Microbulbiferaceae</taxon>
        <taxon>Microbulbifer</taxon>
    </lineage>
</organism>
<accession>A0AB35HX58</accession>
<comment type="caution">
    <text evidence="1">The sequence shown here is derived from an EMBL/GenBank/DDBJ whole genome shotgun (WGS) entry which is preliminary data.</text>
</comment>
<protein>
    <submittedName>
        <fullName evidence="1">Uncharacterized protein</fullName>
    </submittedName>
</protein>
<evidence type="ECO:0000313" key="1">
    <source>
        <dbReference type="EMBL" id="MCX2800795.1"/>
    </source>
</evidence>
<dbReference type="AlphaFoldDB" id="A0AB35HX58"/>